<dbReference type="EMBL" id="JAHIBW010000020">
    <property type="protein sequence ID" value="KAG7300664.1"/>
    <property type="molecule type" value="Genomic_DNA"/>
</dbReference>
<proteinExistence type="predicted"/>
<evidence type="ECO:0000313" key="3">
    <source>
        <dbReference type="EMBL" id="KAG7300664.1"/>
    </source>
</evidence>
<keyword evidence="2" id="KW-0732">Signal</keyword>
<feature type="region of interest" description="Disordered" evidence="1">
    <location>
        <begin position="45"/>
        <end position="234"/>
    </location>
</feature>
<feature type="compositionally biased region" description="Polar residues" evidence="1">
    <location>
        <begin position="72"/>
        <end position="90"/>
    </location>
</feature>
<feature type="compositionally biased region" description="Basic and acidic residues" evidence="1">
    <location>
        <begin position="413"/>
        <end position="429"/>
    </location>
</feature>
<evidence type="ECO:0000313" key="4">
    <source>
        <dbReference type="Proteomes" id="UP000823941"/>
    </source>
</evidence>
<feature type="compositionally biased region" description="Basic residues" evidence="1">
    <location>
        <begin position="376"/>
        <end position="397"/>
    </location>
</feature>
<feature type="region of interest" description="Disordered" evidence="1">
    <location>
        <begin position="498"/>
        <end position="536"/>
    </location>
</feature>
<feature type="compositionally biased region" description="Low complexity" evidence="1">
    <location>
        <begin position="49"/>
        <end position="59"/>
    </location>
</feature>
<evidence type="ECO:0000256" key="1">
    <source>
        <dbReference type="SAM" id="MobiDB-lite"/>
    </source>
</evidence>
<feature type="compositionally biased region" description="Basic and acidic residues" evidence="1">
    <location>
        <begin position="91"/>
        <end position="110"/>
    </location>
</feature>
<feature type="compositionally biased region" description="Basic and acidic residues" evidence="1">
    <location>
        <begin position="128"/>
        <end position="160"/>
    </location>
</feature>
<feature type="region of interest" description="Disordered" evidence="1">
    <location>
        <begin position="251"/>
        <end position="277"/>
    </location>
</feature>
<accession>A0ABQ7Q7G0</accession>
<dbReference type="Proteomes" id="UP000823941">
    <property type="component" value="Chromosome 20"/>
</dbReference>
<feature type="compositionally biased region" description="Low complexity" evidence="1">
    <location>
        <begin position="398"/>
        <end position="412"/>
    </location>
</feature>
<comment type="caution">
    <text evidence="3">The sequence shown here is derived from an EMBL/GenBank/DDBJ whole genome shotgun (WGS) entry which is preliminary data.</text>
</comment>
<evidence type="ECO:0000256" key="2">
    <source>
        <dbReference type="SAM" id="SignalP"/>
    </source>
</evidence>
<keyword evidence="4" id="KW-1185">Reference proteome</keyword>
<feature type="compositionally biased region" description="Polar residues" evidence="1">
    <location>
        <begin position="217"/>
        <end position="231"/>
    </location>
</feature>
<feature type="chain" id="PRO_5046025035" evidence="2">
    <location>
        <begin position="30"/>
        <end position="584"/>
    </location>
</feature>
<feature type="compositionally biased region" description="Basic and acidic residues" evidence="1">
    <location>
        <begin position="445"/>
        <end position="456"/>
    </location>
</feature>
<feature type="compositionally biased region" description="Basic and acidic residues" evidence="1">
    <location>
        <begin position="252"/>
        <end position="262"/>
    </location>
</feature>
<feature type="compositionally biased region" description="Basic and acidic residues" evidence="1">
    <location>
        <begin position="502"/>
        <end position="536"/>
    </location>
</feature>
<feature type="compositionally biased region" description="Polar residues" evidence="1">
    <location>
        <begin position="185"/>
        <end position="201"/>
    </location>
</feature>
<reference evidence="3 4" key="1">
    <citation type="submission" date="2021-06" db="EMBL/GenBank/DDBJ databases">
        <title>A haploid diamondback moth (Plutella xylostella L.) genome assembly resolves 31 chromosomes and identifies a diamide resistance mutation.</title>
        <authorList>
            <person name="Ward C.M."/>
            <person name="Perry K.D."/>
            <person name="Baker G."/>
            <person name="Powis K."/>
            <person name="Heckel D.G."/>
            <person name="Baxter S.W."/>
        </authorList>
    </citation>
    <scope>NUCLEOTIDE SEQUENCE [LARGE SCALE GENOMIC DNA]</scope>
    <source>
        <strain evidence="3 4">LV</strain>
        <tissue evidence="3">Single pupa</tissue>
    </source>
</reference>
<sequence length="584" mass="64494">MRCSRAFQLTYMFCNYFVLLLIFLCCTCACNIQDLLDCKSKKKKKSKSYSDSSTSSLSDIKTKHKSHKRSCNCESKSLTSDQTSTKSDISSVERNDKHKNAQKKEARETNSSDTDTTESKDSVTSPPNEKRKEICTVNNKKSDKSEIKKENHSSKKKSGDIGKSADQGRYGKCMSGTNTEKHQKNANVATSLEKTTSNQSYKSKDCPGSCTARLIKGTSTPTERNGKSNAGLQLKDYPSTCNTKLWFEGDASDTKSKEKNDIQIKSGKTLNNVKDDPTSSCPAFCEKSPVCTDACFPRNSHSSKASKEKPKLNTMSAPTPIQAPLAKTDSIGSNKNDICSPKCPPSVLKRRPKRKTGRPDSCVPAKELNRPCQRPKSPKRPKSPCRKKKLKKRKCAPTKKTISSTDTDATSKSSKEITPKPSQEKKVESSHPATRPIPPQTKPDNSVKKELSDIDKSSLSKYKGLSICKCGATCQGDSSIKSQKGTGAKIYCRCTNLNNSDSSKKSDTLIKKDTKHSTKSRKNEDDLKTEKNKKSADDEIIKRVPCEANKSITNLPICKCPPQSKKKKGCEIMLVIVEPARRIK</sequence>
<feature type="signal peptide" evidence="2">
    <location>
        <begin position="1"/>
        <end position="29"/>
    </location>
</feature>
<gene>
    <name evidence="3" type="ORF">JYU34_014981</name>
</gene>
<organism evidence="3 4">
    <name type="scientific">Plutella xylostella</name>
    <name type="common">Diamondback moth</name>
    <name type="synonym">Plutella maculipennis</name>
    <dbReference type="NCBI Taxonomy" id="51655"/>
    <lineage>
        <taxon>Eukaryota</taxon>
        <taxon>Metazoa</taxon>
        <taxon>Ecdysozoa</taxon>
        <taxon>Arthropoda</taxon>
        <taxon>Hexapoda</taxon>
        <taxon>Insecta</taxon>
        <taxon>Pterygota</taxon>
        <taxon>Neoptera</taxon>
        <taxon>Endopterygota</taxon>
        <taxon>Lepidoptera</taxon>
        <taxon>Glossata</taxon>
        <taxon>Ditrysia</taxon>
        <taxon>Yponomeutoidea</taxon>
        <taxon>Plutellidae</taxon>
        <taxon>Plutella</taxon>
    </lineage>
</organism>
<name>A0ABQ7Q7G0_PLUXY</name>
<feature type="region of interest" description="Disordered" evidence="1">
    <location>
        <begin position="292"/>
        <end position="456"/>
    </location>
</feature>
<protein>
    <submittedName>
        <fullName evidence="3">Uncharacterized protein</fullName>
    </submittedName>
</protein>